<organism evidence="1 2">
    <name type="scientific">Lysobacter auxotrophicus</name>
    <dbReference type="NCBI Taxonomy" id="2992573"/>
    <lineage>
        <taxon>Bacteria</taxon>
        <taxon>Pseudomonadati</taxon>
        <taxon>Pseudomonadota</taxon>
        <taxon>Gammaproteobacteria</taxon>
        <taxon>Lysobacterales</taxon>
        <taxon>Lysobacteraceae</taxon>
        <taxon>Lysobacter</taxon>
    </lineage>
</organism>
<dbReference type="EMBL" id="AP027041">
    <property type="protein sequence ID" value="BDU17516.1"/>
    <property type="molecule type" value="Genomic_DNA"/>
</dbReference>
<keyword evidence="2" id="KW-1185">Reference proteome</keyword>
<name>A0ABM8DG07_9GAMM</name>
<dbReference type="RefSeq" id="WP_281779443.1">
    <property type="nucleotide sequence ID" value="NZ_AP027041.1"/>
</dbReference>
<sequence>MSDYAGPVLGAVGAVVGWFVGGPAGASWGWAIGSTLGSVYSASQQVIPGPKIGDLQKQTSQEGGFRGIVFGRSNPIMGNVIADSEPVIVKKKERQGKGGPKVETEYAYRTYAIGFCEGETTLLQAWRNGILVYDAEDPALTAANAKFLEYATWHTGSFDQMPDPDLQAILGAGNTPFFRGTSYLVLANEDVTDQRGAWSQWQVRVFRGAAKHVTSPLYPVLSIESMDAPAVVAGIASLDAFIDDLDHAATLTGGDLREALQEYENNPPDELDTFATLTGGQLRLALVDYRSNPPDELDTSATLTGGTLVNTLITYSNNPPDELDTSANITGGTLS</sequence>
<protein>
    <submittedName>
        <fullName evidence="1">Uncharacterized protein</fullName>
    </submittedName>
</protein>
<evidence type="ECO:0000313" key="2">
    <source>
        <dbReference type="Proteomes" id="UP001317822"/>
    </source>
</evidence>
<accession>A0ABM8DG07</accession>
<evidence type="ECO:0000313" key="1">
    <source>
        <dbReference type="EMBL" id="BDU17516.1"/>
    </source>
</evidence>
<dbReference type="Proteomes" id="UP001317822">
    <property type="component" value="Chromosome"/>
</dbReference>
<proteinExistence type="predicted"/>
<reference evidence="1 2" key="1">
    <citation type="journal article" date="2023" name="Int. J. Syst. Evol. Microbiol.">
        <title>Physiological and genomic analyses of cobalamin (vitamin B12)-auxotrophy of Lysobacter auxotrophicus sp. nov., a methionine-auxotrophic chitinolytic bacterium isolated from chitin-treated soil.</title>
        <authorList>
            <person name="Saito A."/>
            <person name="Dohra H."/>
            <person name="Hamada M."/>
            <person name="Moriuchi R."/>
            <person name="Kotsuchibashi Y."/>
            <person name="Mori K."/>
        </authorList>
    </citation>
    <scope>NUCLEOTIDE SEQUENCE [LARGE SCALE GENOMIC DNA]</scope>
    <source>
        <strain evidence="1 2">5-21a</strain>
    </source>
</reference>
<gene>
    <name evidence="1" type="ORF">LA521A_27170</name>
</gene>